<gene>
    <name evidence="2" type="ORF">LCGC14_2721050</name>
</gene>
<keyword evidence="1" id="KW-0812">Transmembrane</keyword>
<sequence length="169" mass="18721">MQYATEIWAIVWAFTLEIYRSPANYAILVVAWFAVEATGSLFSLLISLPKLRKPTRLRLYGLVQRGKFYGSALWCAILVWIPYAQPDLCGADRAEGCQTIMGRLAVAVVLGLGLSVGHKLVAPRLRRILGRAKTRRVVCSSCRKSVKIGSFEDPCPECGEVPHEVTAVR</sequence>
<dbReference type="EMBL" id="LAZR01049010">
    <property type="protein sequence ID" value="KKK90634.1"/>
    <property type="molecule type" value="Genomic_DNA"/>
</dbReference>
<proteinExistence type="predicted"/>
<feature type="transmembrane region" description="Helical" evidence="1">
    <location>
        <begin position="104"/>
        <end position="122"/>
    </location>
</feature>
<feature type="transmembrane region" description="Helical" evidence="1">
    <location>
        <begin position="68"/>
        <end position="84"/>
    </location>
</feature>
<accession>A0A0F9BJ74</accession>
<reference evidence="2" key="1">
    <citation type="journal article" date="2015" name="Nature">
        <title>Complex archaea that bridge the gap between prokaryotes and eukaryotes.</title>
        <authorList>
            <person name="Spang A."/>
            <person name="Saw J.H."/>
            <person name="Jorgensen S.L."/>
            <person name="Zaremba-Niedzwiedzka K."/>
            <person name="Martijn J."/>
            <person name="Lind A.E."/>
            <person name="van Eijk R."/>
            <person name="Schleper C."/>
            <person name="Guy L."/>
            <person name="Ettema T.J."/>
        </authorList>
    </citation>
    <scope>NUCLEOTIDE SEQUENCE</scope>
</reference>
<dbReference type="AlphaFoldDB" id="A0A0F9BJ74"/>
<evidence type="ECO:0000313" key="2">
    <source>
        <dbReference type="EMBL" id="KKK90634.1"/>
    </source>
</evidence>
<protein>
    <submittedName>
        <fullName evidence="2">Uncharacterized protein</fullName>
    </submittedName>
</protein>
<name>A0A0F9BJ74_9ZZZZ</name>
<comment type="caution">
    <text evidence="2">The sequence shown here is derived from an EMBL/GenBank/DDBJ whole genome shotgun (WGS) entry which is preliminary data.</text>
</comment>
<evidence type="ECO:0000256" key="1">
    <source>
        <dbReference type="SAM" id="Phobius"/>
    </source>
</evidence>
<feature type="transmembrane region" description="Helical" evidence="1">
    <location>
        <begin position="25"/>
        <end position="48"/>
    </location>
</feature>
<organism evidence="2">
    <name type="scientific">marine sediment metagenome</name>
    <dbReference type="NCBI Taxonomy" id="412755"/>
    <lineage>
        <taxon>unclassified sequences</taxon>
        <taxon>metagenomes</taxon>
        <taxon>ecological metagenomes</taxon>
    </lineage>
</organism>
<keyword evidence="1" id="KW-0472">Membrane</keyword>
<keyword evidence="1" id="KW-1133">Transmembrane helix</keyword>